<evidence type="ECO:0000256" key="2">
    <source>
        <dbReference type="SAM" id="Phobius"/>
    </source>
</evidence>
<feature type="transmembrane region" description="Helical" evidence="2">
    <location>
        <begin position="253"/>
        <end position="275"/>
    </location>
</feature>
<feature type="transmembrane region" description="Helical" evidence="2">
    <location>
        <begin position="322"/>
        <end position="338"/>
    </location>
</feature>
<keyword evidence="4" id="KW-1185">Reference proteome</keyword>
<proteinExistence type="predicted"/>
<evidence type="ECO:0000313" key="4">
    <source>
        <dbReference type="Proteomes" id="UP001318300"/>
    </source>
</evidence>
<dbReference type="InterPro" id="IPR019734">
    <property type="entry name" value="TPR_rpt"/>
</dbReference>
<accession>A0ABX0T3E4</accession>
<dbReference type="Pfam" id="PF14559">
    <property type="entry name" value="TPR_19"/>
    <property type="match status" value="2"/>
</dbReference>
<name>A0ABX0T3E4_9MICO</name>
<sequence length="360" mass="37876">MSDVAAVASAAALLDAGRPEDALRALRGPLTRSPDDHDTLVLAASSLLRLDRFPEAEATVRHALAHGQSAGALQVLALAAGRRGDRATLWEAMTEAVHLAPTDWNVHASVVVAAVATQRYRDAVLAGETAVRLAPDAPGAHVALGDALLASNKVQQALEAYGTALGLDPTSTAARTGIARAQVTARRPGEGAARLVDLLAEDPSSIAQRKQLFLAVDHLSTLTMLPLGSAVLGTMAALSWAPGHGVSSSATGSLVASGVNALAVALVVVAQVRFFRSTAHRLRPIVRSVRRYGIAIMARWEALMLVTVLCALVAAFPGPAQVFLTVPALVFLLLSFAYQSRAHAELSGTLHRRERRRQRR</sequence>
<dbReference type="Proteomes" id="UP001318300">
    <property type="component" value="Unassembled WGS sequence"/>
</dbReference>
<protein>
    <submittedName>
        <fullName evidence="3">Flp pilus assembly protein TadD</fullName>
    </submittedName>
</protein>
<gene>
    <name evidence="3" type="ORF">E9228_000047</name>
</gene>
<dbReference type="SUPFAM" id="SSF48452">
    <property type="entry name" value="TPR-like"/>
    <property type="match status" value="1"/>
</dbReference>
<evidence type="ECO:0000256" key="1">
    <source>
        <dbReference type="PROSITE-ProRule" id="PRU00339"/>
    </source>
</evidence>
<keyword evidence="1" id="KW-0802">TPR repeat</keyword>
<dbReference type="Gene3D" id="1.25.40.10">
    <property type="entry name" value="Tetratricopeptide repeat domain"/>
    <property type="match status" value="2"/>
</dbReference>
<keyword evidence="2" id="KW-0812">Transmembrane</keyword>
<dbReference type="PROSITE" id="PS50005">
    <property type="entry name" value="TPR"/>
    <property type="match status" value="1"/>
</dbReference>
<keyword evidence="2" id="KW-0472">Membrane</keyword>
<reference evidence="3 4" key="1">
    <citation type="submission" date="2020-03" db="EMBL/GenBank/DDBJ databases">
        <title>Above-ground endophytic microbial communities from plants in different locations in the United States.</title>
        <authorList>
            <person name="Frank C."/>
        </authorList>
    </citation>
    <scope>NUCLEOTIDE SEQUENCE [LARGE SCALE GENOMIC DNA]</scope>
    <source>
        <strain evidence="3 4">WW7</strain>
    </source>
</reference>
<feature type="transmembrane region" description="Helical" evidence="2">
    <location>
        <begin position="296"/>
        <end position="316"/>
    </location>
</feature>
<feature type="transmembrane region" description="Helical" evidence="2">
    <location>
        <begin position="219"/>
        <end position="241"/>
    </location>
</feature>
<evidence type="ECO:0000313" key="3">
    <source>
        <dbReference type="EMBL" id="NII39428.1"/>
    </source>
</evidence>
<dbReference type="EMBL" id="JAAOYO010000001">
    <property type="protein sequence ID" value="NII39428.1"/>
    <property type="molecule type" value="Genomic_DNA"/>
</dbReference>
<dbReference type="InterPro" id="IPR011990">
    <property type="entry name" value="TPR-like_helical_dom_sf"/>
</dbReference>
<feature type="repeat" description="TPR" evidence="1">
    <location>
        <begin position="138"/>
        <end position="171"/>
    </location>
</feature>
<organism evidence="3 4">
    <name type="scientific">Curtobacterium salicis</name>
    <dbReference type="NCBI Taxonomy" id="1779862"/>
    <lineage>
        <taxon>Bacteria</taxon>
        <taxon>Bacillati</taxon>
        <taxon>Actinomycetota</taxon>
        <taxon>Actinomycetes</taxon>
        <taxon>Micrococcales</taxon>
        <taxon>Microbacteriaceae</taxon>
        <taxon>Curtobacterium</taxon>
    </lineage>
</organism>
<comment type="caution">
    <text evidence="3">The sequence shown here is derived from an EMBL/GenBank/DDBJ whole genome shotgun (WGS) entry which is preliminary data.</text>
</comment>
<keyword evidence="2" id="KW-1133">Transmembrane helix</keyword>
<dbReference type="RefSeq" id="WP_166778659.1">
    <property type="nucleotide sequence ID" value="NZ_JAAOYO010000001.1"/>
</dbReference>